<dbReference type="AlphaFoldDB" id="A0A7W5ZHV1"/>
<comment type="caution">
    <text evidence="1">The sequence shown here is derived from an EMBL/GenBank/DDBJ whole genome shotgun (WGS) entry which is preliminary data.</text>
</comment>
<organism evidence="1 2">
    <name type="scientific">Runella defluvii</name>
    <dbReference type="NCBI Taxonomy" id="370973"/>
    <lineage>
        <taxon>Bacteria</taxon>
        <taxon>Pseudomonadati</taxon>
        <taxon>Bacteroidota</taxon>
        <taxon>Cytophagia</taxon>
        <taxon>Cytophagales</taxon>
        <taxon>Spirosomataceae</taxon>
        <taxon>Runella</taxon>
    </lineage>
</organism>
<keyword evidence="2" id="KW-1185">Reference proteome</keyword>
<evidence type="ECO:0000313" key="2">
    <source>
        <dbReference type="Proteomes" id="UP000541352"/>
    </source>
</evidence>
<protein>
    <submittedName>
        <fullName evidence="1">Uncharacterized protein</fullName>
    </submittedName>
</protein>
<proteinExistence type="predicted"/>
<accession>A0A7W5ZHV1</accession>
<dbReference type="RefSeq" id="WP_183972294.1">
    <property type="nucleotide sequence ID" value="NZ_JACIBY010000003.1"/>
</dbReference>
<gene>
    <name evidence="1" type="ORF">FHS57_001574</name>
</gene>
<evidence type="ECO:0000313" key="1">
    <source>
        <dbReference type="EMBL" id="MBB3837577.1"/>
    </source>
</evidence>
<name>A0A7W5ZHV1_9BACT</name>
<sequence length="122" mass="14408">MNWYEQLPPNCPPEEASTPKATYFRLGSIPPDDSDFWSHRRRFPHKKFHVTECVARSLSIFDNQDAAEQLKRLLPAMRLKPIFKIDLLDKDGLVQQTGNNLHHFSWWRSTEFDIETIKILEI</sequence>
<reference evidence="1 2" key="1">
    <citation type="submission" date="2020-08" db="EMBL/GenBank/DDBJ databases">
        <title>Genomic Encyclopedia of Type Strains, Phase IV (KMG-IV): sequencing the most valuable type-strain genomes for metagenomic binning, comparative biology and taxonomic classification.</title>
        <authorList>
            <person name="Goeker M."/>
        </authorList>
    </citation>
    <scope>NUCLEOTIDE SEQUENCE [LARGE SCALE GENOMIC DNA]</scope>
    <source>
        <strain evidence="1 2">DSM 17976</strain>
    </source>
</reference>
<dbReference type="Proteomes" id="UP000541352">
    <property type="component" value="Unassembled WGS sequence"/>
</dbReference>
<dbReference type="EMBL" id="JACIBY010000003">
    <property type="protein sequence ID" value="MBB3837577.1"/>
    <property type="molecule type" value="Genomic_DNA"/>
</dbReference>